<evidence type="ECO:0000256" key="1">
    <source>
        <dbReference type="SAM" id="MobiDB-lite"/>
    </source>
</evidence>
<accession>A0A2T5ITD3</accession>
<sequence length="255" mass="27306">MYKYICKSVGDCSIADRGEPITSETMLNDPKCEVCAGSLELIEESGASASSQNNGTKRGVIIAGAVAVLAIAGIGSWYVSHSKTDHQESLQTVSSQESTVQATSQEALASTTEPMTQTVSGGIAPSEAETSTARRAADTSLGNSEFSEAEKKAARAAALEMIKTAVAKMGQGDLVGAEKELMEAKARDASEPLVYYNLSIVRLRQKQPEEALKQLEAAFMAGFSHFDAMDQDHDLDPLRNNPKFKELMLTYRKGS</sequence>
<keyword evidence="2" id="KW-1133">Transmembrane helix</keyword>
<feature type="compositionally biased region" description="Polar residues" evidence="1">
    <location>
        <begin position="89"/>
        <end position="120"/>
    </location>
</feature>
<evidence type="ECO:0008006" key="5">
    <source>
        <dbReference type="Google" id="ProtNLM"/>
    </source>
</evidence>
<keyword evidence="4" id="KW-1185">Reference proteome</keyword>
<dbReference type="AlphaFoldDB" id="A0A2T5ITD3"/>
<evidence type="ECO:0000313" key="4">
    <source>
        <dbReference type="Proteomes" id="UP000244223"/>
    </source>
</evidence>
<dbReference type="OrthoDB" id="1633926at2"/>
<dbReference type="Proteomes" id="UP000244223">
    <property type="component" value="Unassembled WGS sequence"/>
</dbReference>
<organism evidence="3 4">
    <name type="scientific">Agitococcus lubricus</name>
    <dbReference type="NCBI Taxonomy" id="1077255"/>
    <lineage>
        <taxon>Bacteria</taxon>
        <taxon>Pseudomonadati</taxon>
        <taxon>Pseudomonadota</taxon>
        <taxon>Gammaproteobacteria</taxon>
        <taxon>Moraxellales</taxon>
        <taxon>Moraxellaceae</taxon>
        <taxon>Agitococcus</taxon>
    </lineage>
</organism>
<evidence type="ECO:0000256" key="2">
    <source>
        <dbReference type="SAM" id="Phobius"/>
    </source>
</evidence>
<comment type="caution">
    <text evidence="3">The sequence shown here is derived from an EMBL/GenBank/DDBJ whole genome shotgun (WGS) entry which is preliminary data.</text>
</comment>
<feature type="region of interest" description="Disordered" evidence="1">
    <location>
        <begin position="88"/>
        <end position="148"/>
    </location>
</feature>
<name>A0A2T5ITD3_9GAMM</name>
<dbReference type="EMBL" id="QAON01000023">
    <property type="protein sequence ID" value="PTQ87115.1"/>
    <property type="molecule type" value="Genomic_DNA"/>
</dbReference>
<gene>
    <name evidence="3" type="ORF">C8N29_1234</name>
</gene>
<dbReference type="Gene3D" id="1.25.40.10">
    <property type="entry name" value="Tetratricopeptide repeat domain"/>
    <property type="match status" value="1"/>
</dbReference>
<keyword evidence="2" id="KW-0812">Transmembrane</keyword>
<feature type="transmembrane region" description="Helical" evidence="2">
    <location>
        <begin position="60"/>
        <end position="79"/>
    </location>
</feature>
<dbReference type="SUPFAM" id="SSF48452">
    <property type="entry name" value="TPR-like"/>
    <property type="match status" value="1"/>
</dbReference>
<dbReference type="InterPro" id="IPR011990">
    <property type="entry name" value="TPR-like_helical_dom_sf"/>
</dbReference>
<reference evidence="3 4" key="1">
    <citation type="submission" date="2018-04" db="EMBL/GenBank/DDBJ databases">
        <title>Genomic Encyclopedia of Archaeal and Bacterial Type Strains, Phase II (KMG-II): from individual species to whole genera.</title>
        <authorList>
            <person name="Goeker M."/>
        </authorList>
    </citation>
    <scope>NUCLEOTIDE SEQUENCE [LARGE SCALE GENOMIC DNA]</scope>
    <source>
        <strain evidence="3 4">DSM 5822</strain>
    </source>
</reference>
<dbReference type="NCBIfam" id="NF047558">
    <property type="entry name" value="TPR_END_plus"/>
    <property type="match status" value="1"/>
</dbReference>
<protein>
    <recommendedName>
        <fullName evidence="5">Tetratricopeptide repeat protein</fullName>
    </recommendedName>
</protein>
<evidence type="ECO:0000313" key="3">
    <source>
        <dbReference type="EMBL" id="PTQ87115.1"/>
    </source>
</evidence>
<dbReference type="RefSeq" id="WP_107866904.1">
    <property type="nucleotide sequence ID" value="NZ_QAON01000023.1"/>
</dbReference>
<proteinExistence type="predicted"/>
<keyword evidence="2" id="KW-0472">Membrane</keyword>